<reference evidence="1 2" key="1">
    <citation type="journal article" date="2021" name="Nat. Commun.">
        <title>Genetic determinants of endophytism in the Arabidopsis root mycobiome.</title>
        <authorList>
            <person name="Mesny F."/>
            <person name="Miyauchi S."/>
            <person name="Thiergart T."/>
            <person name="Pickel B."/>
            <person name="Atanasova L."/>
            <person name="Karlsson M."/>
            <person name="Huettel B."/>
            <person name="Barry K.W."/>
            <person name="Haridas S."/>
            <person name="Chen C."/>
            <person name="Bauer D."/>
            <person name="Andreopoulos W."/>
            <person name="Pangilinan J."/>
            <person name="LaButti K."/>
            <person name="Riley R."/>
            <person name="Lipzen A."/>
            <person name="Clum A."/>
            <person name="Drula E."/>
            <person name="Henrissat B."/>
            <person name="Kohler A."/>
            <person name="Grigoriev I.V."/>
            <person name="Martin F.M."/>
            <person name="Hacquard S."/>
        </authorList>
    </citation>
    <scope>NUCLEOTIDE SEQUENCE [LARGE SCALE GENOMIC DNA]</scope>
    <source>
        <strain evidence="1 2">MPI-SDFR-AT-0080</strain>
    </source>
</reference>
<proteinExistence type="predicted"/>
<evidence type="ECO:0000313" key="1">
    <source>
        <dbReference type="EMBL" id="KAH7030473.1"/>
    </source>
</evidence>
<dbReference type="EMBL" id="JAGTJR010000044">
    <property type="protein sequence ID" value="KAH7030473.1"/>
    <property type="molecule type" value="Genomic_DNA"/>
</dbReference>
<accession>A0ABQ8FW57</accession>
<comment type="caution">
    <text evidence="1">The sequence shown here is derived from an EMBL/GenBank/DDBJ whole genome shotgun (WGS) entry which is preliminary data.</text>
</comment>
<protein>
    <submittedName>
        <fullName evidence="1">Uncharacterized protein</fullName>
    </submittedName>
</protein>
<keyword evidence="2" id="KW-1185">Reference proteome</keyword>
<sequence length="142" mass="14932">MDARTQPPGRGVLGGDQPAKRLRVLAVDDARERARSARVRQKNSVVAAGACKRAARAAASGERSSRTRFSTVDQLIIAVQAVLEPAVISAANAIVLFAQGLSGAIFVSVANNVLPNQLPQSLRASGVPATGLNQSKYEVETW</sequence>
<name>A0ABQ8FW57_9PEZI</name>
<gene>
    <name evidence="1" type="ORF">B0J12DRAFT_317138</name>
</gene>
<evidence type="ECO:0000313" key="2">
    <source>
        <dbReference type="Proteomes" id="UP000774617"/>
    </source>
</evidence>
<dbReference type="Proteomes" id="UP000774617">
    <property type="component" value="Unassembled WGS sequence"/>
</dbReference>
<organism evidence="1 2">
    <name type="scientific">Macrophomina phaseolina</name>
    <dbReference type="NCBI Taxonomy" id="35725"/>
    <lineage>
        <taxon>Eukaryota</taxon>
        <taxon>Fungi</taxon>
        <taxon>Dikarya</taxon>
        <taxon>Ascomycota</taxon>
        <taxon>Pezizomycotina</taxon>
        <taxon>Dothideomycetes</taxon>
        <taxon>Dothideomycetes incertae sedis</taxon>
        <taxon>Botryosphaeriales</taxon>
        <taxon>Botryosphaeriaceae</taxon>
        <taxon>Macrophomina</taxon>
    </lineage>
</organism>